<organism evidence="1 2">
    <name type="scientific">Colletotrichum liriopes</name>
    <dbReference type="NCBI Taxonomy" id="708192"/>
    <lineage>
        <taxon>Eukaryota</taxon>
        <taxon>Fungi</taxon>
        <taxon>Dikarya</taxon>
        <taxon>Ascomycota</taxon>
        <taxon>Pezizomycotina</taxon>
        <taxon>Sordariomycetes</taxon>
        <taxon>Hypocreomycetidae</taxon>
        <taxon>Glomerellales</taxon>
        <taxon>Glomerellaceae</taxon>
        <taxon>Colletotrichum</taxon>
        <taxon>Colletotrichum spaethianum species complex</taxon>
    </lineage>
</organism>
<accession>A0AA37GIH8</accession>
<evidence type="ECO:0000313" key="2">
    <source>
        <dbReference type="Proteomes" id="UP001055172"/>
    </source>
</evidence>
<protein>
    <submittedName>
        <fullName evidence="1">Uncharacterized protein</fullName>
    </submittedName>
</protein>
<sequence>MHPLELEPTYEFYAIVIEELRAQHRDMTADLKPMKERLSDIFYQWHNNHDTQLDGEITKAVAKMKIYVAAWIKTVDEIEGLKLSNSKLSSSAMPLEVSKIKK</sequence>
<reference evidence="1 2" key="1">
    <citation type="submission" date="2021-07" db="EMBL/GenBank/DDBJ databases">
        <title>Genome data of Colletotrichum spaethianum.</title>
        <authorList>
            <person name="Utami Y.D."/>
            <person name="Hiruma K."/>
        </authorList>
    </citation>
    <scope>NUCLEOTIDE SEQUENCE [LARGE SCALE GENOMIC DNA]</scope>
    <source>
        <strain evidence="1 2">MAFF 242679</strain>
    </source>
</reference>
<keyword evidence="2" id="KW-1185">Reference proteome</keyword>
<dbReference type="EMBL" id="BPPX01000006">
    <property type="protein sequence ID" value="GJC80903.1"/>
    <property type="molecule type" value="Genomic_DNA"/>
</dbReference>
<proteinExistence type="predicted"/>
<comment type="caution">
    <text evidence="1">The sequence shown here is derived from an EMBL/GenBank/DDBJ whole genome shotgun (WGS) entry which is preliminary data.</text>
</comment>
<dbReference type="Proteomes" id="UP001055172">
    <property type="component" value="Unassembled WGS sequence"/>
</dbReference>
<dbReference type="AlphaFoldDB" id="A0AA37GIH8"/>
<gene>
    <name evidence="1" type="ORF">ColLi_03741</name>
</gene>
<evidence type="ECO:0000313" key="1">
    <source>
        <dbReference type="EMBL" id="GJC80903.1"/>
    </source>
</evidence>
<name>A0AA37GIH8_9PEZI</name>